<name>A0ABW9YTT3_9GAMM</name>
<dbReference type="Proteomes" id="UP000738517">
    <property type="component" value="Unassembled WGS sequence"/>
</dbReference>
<reference evidence="1 2" key="1">
    <citation type="journal article" date="2017" name="Int. J. Syst. Evol. Microbiol.">
        <title>Photobacterium alginatilyticum sp. nov., a marine bacterium isolated from bottom seawater.</title>
        <authorList>
            <person name="Wang X."/>
            <person name="Wang Y."/>
            <person name="Yang X."/>
            <person name="Sun H."/>
            <person name="Li B."/>
            <person name="Zhang X.H."/>
        </authorList>
    </citation>
    <scope>NUCLEOTIDE SEQUENCE [LARGE SCALE GENOMIC DNA]</scope>
    <source>
        <strain evidence="1 2">P03D4</strain>
    </source>
</reference>
<keyword evidence="2" id="KW-1185">Reference proteome</keyword>
<sequence>MESDIEQTFCLAEEKGNSAKSLLSPKAKLTWTVSATSHYEAMEKYYQYMGWGHYSSEFLDDRLPYAIES</sequence>
<evidence type="ECO:0000313" key="1">
    <source>
        <dbReference type="EMBL" id="NBI56196.1"/>
    </source>
</evidence>
<proteinExistence type="predicted"/>
<evidence type="ECO:0000313" key="2">
    <source>
        <dbReference type="Proteomes" id="UP000738517"/>
    </source>
</evidence>
<dbReference type="EMBL" id="RSEJ01000052">
    <property type="protein sequence ID" value="NBI56196.1"/>
    <property type="molecule type" value="Genomic_DNA"/>
</dbReference>
<protein>
    <submittedName>
        <fullName evidence="1">Uncharacterized protein</fullName>
    </submittedName>
</protein>
<comment type="caution">
    <text evidence="1">The sequence shown here is derived from an EMBL/GenBank/DDBJ whole genome shotgun (WGS) entry which is preliminary data.</text>
</comment>
<organism evidence="1 2">
    <name type="scientific">Photobacterium alginatilyticum</name>
    <dbReference type="NCBI Taxonomy" id="1775171"/>
    <lineage>
        <taxon>Bacteria</taxon>
        <taxon>Pseudomonadati</taxon>
        <taxon>Pseudomonadota</taxon>
        <taxon>Gammaproteobacteria</taxon>
        <taxon>Vibrionales</taxon>
        <taxon>Vibrionaceae</taxon>
        <taxon>Photobacterium</taxon>
    </lineage>
</organism>
<accession>A0ABW9YTT3</accession>
<gene>
    <name evidence="1" type="ORF">EIZ48_27215</name>
</gene>